<evidence type="ECO:0000313" key="2">
    <source>
        <dbReference type="Proteomes" id="UP001221142"/>
    </source>
</evidence>
<organism evidence="1 2">
    <name type="scientific">Roridomyces roridus</name>
    <dbReference type="NCBI Taxonomy" id="1738132"/>
    <lineage>
        <taxon>Eukaryota</taxon>
        <taxon>Fungi</taxon>
        <taxon>Dikarya</taxon>
        <taxon>Basidiomycota</taxon>
        <taxon>Agaricomycotina</taxon>
        <taxon>Agaricomycetes</taxon>
        <taxon>Agaricomycetidae</taxon>
        <taxon>Agaricales</taxon>
        <taxon>Marasmiineae</taxon>
        <taxon>Mycenaceae</taxon>
        <taxon>Roridomyces</taxon>
    </lineage>
</organism>
<comment type="caution">
    <text evidence="1">The sequence shown here is derived from an EMBL/GenBank/DDBJ whole genome shotgun (WGS) entry which is preliminary data.</text>
</comment>
<keyword evidence="2" id="KW-1185">Reference proteome</keyword>
<dbReference type="EMBL" id="JARKIF010000001">
    <property type="protein sequence ID" value="KAJ7650675.1"/>
    <property type="molecule type" value="Genomic_DNA"/>
</dbReference>
<reference evidence="1" key="1">
    <citation type="submission" date="2023-03" db="EMBL/GenBank/DDBJ databases">
        <title>Massive genome expansion in bonnet fungi (Mycena s.s.) driven by repeated elements and novel gene families across ecological guilds.</title>
        <authorList>
            <consortium name="Lawrence Berkeley National Laboratory"/>
            <person name="Harder C.B."/>
            <person name="Miyauchi S."/>
            <person name="Viragh M."/>
            <person name="Kuo A."/>
            <person name="Thoen E."/>
            <person name="Andreopoulos B."/>
            <person name="Lu D."/>
            <person name="Skrede I."/>
            <person name="Drula E."/>
            <person name="Henrissat B."/>
            <person name="Morin E."/>
            <person name="Kohler A."/>
            <person name="Barry K."/>
            <person name="LaButti K."/>
            <person name="Morin E."/>
            <person name="Salamov A."/>
            <person name="Lipzen A."/>
            <person name="Mereny Z."/>
            <person name="Hegedus B."/>
            <person name="Baldrian P."/>
            <person name="Stursova M."/>
            <person name="Weitz H."/>
            <person name="Taylor A."/>
            <person name="Grigoriev I.V."/>
            <person name="Nagy L.G."/>
            <person name="Martin F."/>
            <person name="Kauserud H."/>
        </authorList>
    </citation>
    <scope>NUCLEOTIDE SEQUENCE</scope>
    <source>
        <strain evidence="1">9284</strain>
    </source>
</reference>
<protein>
    <submittedName>
        <fullName evidence="1">Uncharacterized protein</fullName>
    </submittedName>
</protein>
<gene>
    <name evidence="1" type="ORF">FB45DRAFT_23514</name>
</gene>
<accession>A0AAD7CJT6</accession>
<sequence length="246" mass="27741">MLEVDGITPHLFIVLHSEQAADLEFSMDIPNEGDPIHIVPLASFFGQGTYSAWVGSLQPGRRHNVLRMSAEMAQAPIVVQSLKMLSECHKSCFLFSQRGGLRDVAAMARRLRELAHKYFGRSSFNCALTWNPKDGRLRVAVGADSSNGFTFVDEGQPLLGEQMPSYQHSSTDRLLLPIVNFKERLDGCPWDEPTTRAVVKVIHDIVEEILLRQVTGEEGRVLGVVLREHARKYFRLRRRRESEGTV</sequence>
<proteinExistence type="predicted"/>
<dbReference type="AlphaFoldDB" id="A0AAD7CJT6"/>
<evidence type="ECO:0000313" key="1">
    <source>
        <dbReference type="EMBL" id="KAJ7650675.1"/>
    </source>
</evidence>
<dbReference type="Proteomes" id="UP001221142">
    <property type="component" value="Unassembled WGS sequence"/>
</dbReference>
<name>A0AAD7CJT6_9AGAR</name>